<evidence type="ECO:0000256" key="5">
    <source>
        <dbReference type="ARBA" id="ARBA00023128"/>
    </source>
</evidence>
<keyword evidence="3" id="KW-0809">Transit peptide</keyword>
<comment type="subcellular location">
    <subcellularLocation>
        <location evidence="1">Mitochondrion</location>
    </subcellularLocation>
</comment>
<dbReference type="Proteomes" id="UP000033647">
    <property type="component" value="Unassembled WGS sequence"/>
</dbReference>
<dbReference type="AlphaFoldDB" id="A0A0F4GEZ8"/>
<dbReference type="NCBIfam" id="TIGR01031">
    <property type="entry name" value="rpmF_bact"/>
    <property type="match status" value="1"/>
</dbReference>
<dbReference type="PANTHER" id="PTHR21026:SF2">
    <property type="entry name" value="LARGE RIBOSOMAL SUBUNIT PROTEIN BL32M"/>
    <property type="match status" value="1"/>
</dbReference>
<dbReference type="GO" id="GO:0006412">
    <property type="term" value="P:translation"/>
    <property type="evidence" value="ECO:0007669"/>
    <property type="project" value="InterPro"/>
</dbReference>
<evidence type="ECO:0000256" key="4">
    <source>
        <dbReference type="ARBA" id="ARBA00022980"/>
    </source>
</evidence>
<dbReference type="PANTHER" id="PTHR21026">
    <property type="entry name" value="39S RIBOSOMAL PROTEIN L32, MITOCHONDRIAL"/>
    <property type="match status" value="1"/>
</dbReference>
<dbReference type="InterPro" id="IPR011332">
    <property type="entry name" value="Ribosomal_zn-bd"/>
</dbReference>
<evidence type="ECO:0000256" key="6">
    <source>
        <dbReference type="ARBA" id="ARBA00023274"/>
    </source>
</evidence>
<keyword evidence="4" id="KW-0689">Ribosomal protein</keyword>
<protein>
    <recommendedName>
        <fullName evidence="7">Large ribosomal subunit protein bL32m</fullName>
    </recommendedName>
</protein>
<comment type="similarity">
    <text evidence="2">Belongs to the bacterial ribosomal protein bL32 family.</text>
</comment>
<name>A0A0F4GEZ8_9PEZI</name>
<evidence type="ECO:0000256" key="2">
    <source>
        <dbReference type="ARBA" id="ARBA00008560"/>
    </source>
</evidence>
<dbReference type="OrthoDB" id="2014905at2759"/>
<accession>A0A0F4GEZ8</accession>
<evidence type="ECO:0000256" key="3">
    <source>
        <dbReference type="ARBA" id="ARBA00022946"/>
    </source>
</evidence>
<evidence type="ECO:0000313" key="9">
    <source>
        <dbReference type="Proteomes" id="UP000033647"/>
    </source>
</evidence>
<dbReference type="InterPro" id="IPR002677">
    <property type="entry name" value="Ribosomal_bL32"/>
</dbReference>
<reference evidence="8 9" key="1">
    <citation type="submission" date="2015-03" db="EMBL/GenBank/DDBJ databases">
        <title>RNA-seq based gene annotation and comparative genomics of four Zymoseptoria species reveal species-specific pathogenicity related genes and transposable element activity.</title>
        <authorList>
            <person name="Grandaubert J."/>
            <person name="Bhattacharyya A."/>
            <person name="Stukenbrock E.H."/>
        </authorList>
    </citation>
    <scope>NUCLEOTIDE SEQUENCE [LARGE SCALE GENOMIC DNA]</scope>
    <source>
        <strain evidence="8 9">Zb18110</strain>
    </source>
</reference>
<evidence type="ECO:0000256" key="1">
    <source>
        <dbReference type="ARBA" id="ARBA00004173"/>
    </source>
</evidence>
<dbReference type="STRING" id="1047168.A0A0F4GEZ8"/>
<gene>
    <name evidence="8" type="ORF">TI39_contig896g00004</name>
</gene>
<evidence type="ECO:0000313" key="8">
    <source>
        <dbReference type="EMBL" id="KJX95914.1"/>
    </source>
</evidence>
<dbReference type="GO" id="GO:0003735">
    <property type="term" value="F:structural constituent of ribosome"/>
    <property type="evidence" value="ECO:0007669"/>
    <property type="project" value="InterPro"/>
</dbReference>
<dbReference type="InterPro" id="IPR051991">
    <property type="entry name" value="Mitoribosomal_protein_bL32"/>
</dbReference>
<dbReference type="Pfam" id="PF01783">
    <property type="entry name" value="Ribosomal_L32p"/>
    <property type="match status" value="1"/>
</dbReference>
<proteinExistence type="inferred from homology"/>
<dbReference type="GO" id="GO:0005762">
    <property type="term" value="C:mitochondrial large ribosomal subunit"/>
    <property type="evidence" value="ECO:0007669"/>
    <property type="project" value="TreeGrafter"/>
</dbReference>
<sequence length="178" mass="20469">MASLRAPSTSFLSAFLPVVRSRLLPQETANHRIPLLRRVQEFHLSASLLPAALIPIPALLGDIWDGLLKAVPKKKTSHMKKRHRQMAGKALKDVTALNKCSACGRLKRAHILCPYCVQSIRQWFSNGFKSKKQLAKEREMEFEERNETRKLWGEKPLLWEDYYNEPRPDEDGKPQTKP</sequence>
<keyword evidence="9" id="KW-1185">Reference proteome</keyword>
<dbReference type="EMBL" id="LAFY01000888">
    <property type="protein sequence ID" value="KJX95914.1"/>
    <property type="molecule type" value="Genomic_DNA"/>
</dbReference>
<comment type="caution">
    <text evidence="8">The sequence shown here is derived from an EMBL/GenBank/DDBJ whole genome shotgun (WGS) entry which is preliminary data.</text>
</comment>
<evidence type="ECO:0000256" key="7">
    <source>
        <dbReference type="ARBA" id="ARBA00039935"/>
    </source>
</evidence>
<keyword evidence="6" id="KW-0687">Ribonucleoprotein</keyword>
<keyword evidence="5" id="KW-0496">Mitochondrion</keyword>
<organism evidence="8 9">
    <name type="scientific">Zymoseptoria brevis</name>
    <dbReference type="NCBI Taxonomy" id="1047168"/>
    <lineage>
        <taxon>Eukaryota</taxon>
        <taxon>Fungi</taxon>
        <taxon>Dikarya</taxon>
        <taxon>Ascomycota</taxon>
        <taxon>Pezizomycotina</taxon>
        <taxon>Dothideomycetes</taxon>
        <taxon>Dothideomycetidae</taxon>
        <taxon>Mycosphaerellales</taxon>
        <taxon>Mycosphaerellaceae</taxon>
        <taxon>Zymoseptoria</taxon>
    </lineage>
</organism>
<dbReference type="SUPFAM" id="SSF57829">
    <property type="entry name" value="Zn-binding ribosomal proteins"/>
    <property type="match status" value="1"/>
</dbReference>